<organism evidence="1 2">
    <name type="scientific">Streptomyces monticola</name>
    <dbReference type="NCBI Taxonomy" id="2666263"/>
    <lineage>
        <taxon>Bacteria</taxon>
        <taxon>Bacillati</taxon>
        <taxon>Actinomycetota</taxon>
        <taxon>Actinomycetes</taxon>
        <taxon>Kitasatosporales</taxon>
        <taxon>Streptomycetaceae</taxon>
        <taxon>Streptomyces</taxon>
    </lineage>
</organism>
<dbReference type="RefSeq" id="WP_381825445.1">
    <property type="nucleotide sequence ID" value="NZ_JBHTCF010000001.1"/>
</dbReference>
<dbReference type="InterPro" id="IPR036514">
    <property type="entry name" value="SGNH_hydro_sf"/>
</dbReference>
<gene>
    <name evidence="1" type="ORF">ACFQVC_01260</name>
</gene>
<evidence type="ECO:0000313" key="1">
    <source>
        <dbReference type="EMBL" id="MFC7302844.1"/>
    </source>
</evidence>
<dbReference type="Gene3D" id="3.40.50.1110">
    <property type="entry name" value="SGNH hydrolase"/>
    <property type="match status" value="1"/>
</dbReference>
<name>A0ABW2JA21_9ACTN</name>
<keyword evidence="1" id="KW-0378">Hydrolase</keyword>
<comment type="caution">
    <text evidence="1">The sequence shown here is derived from an EMBL/GenBank/DDBJ whole genome shotgun (WGS) entry which is preliminary data.</text>
</comment>
<evidence type="ECO:0000313" key="2">
    <source>
        <dbReference type="Proteomes" id="UP001596523"/>
    </source>
</evidence>
<accession>A0ABW2JA21</accession>
<dbReference type="SUPFAM" id="SSF52266">
    <property type="entry name" value="SGNH hydrolase"/>
    <property type="match status" value="1"/>
</dbReference>
<dbReference type="EMBL" id="JBHTCF010000001">
    <property type="protein sequence ID" value="MFC7302844.1"/>
    <property type="molecule type" value="Genomic_DNA"/>
</dbReference>
<proteinExistence type="predicted"/>
<protein>
    <submittedName>
        <fullName evidence="1">SGNH/GDSL hydrolase family protein</fullName>
    </submittedName>
</protein>
<sequence>MHIDISTPRTASFFSSRLSSCRRPARTVAVVLTAGAAALALTACGGPAGKGDQAGTDGAGADKGLKLLWVGDSIAESEAPALGAALKAGGAQFKSMAAAGGGTVVSGKPPLDELSKSTWDELPGNIRSFKPDVIAYQITTYDWGTPEEQKKSYERLADLAAREGAQLVIVTAPPFKIDEFYKPNEGAIKTAPKSAREVAEKHPGKVRFLDAAALWGTDATADKALRSQDGIHSCQQGAAAFAKWFGGKLGEQFPFTPAAPQEWAKGSWTGDKKYAELKCS</sequence>
<reference evidence="2" key="1">
    <citation type="journal article" date="2019" name="Int. J. Syst. Evol. Microbiol.">
        <title>The Global Catalogue of Microorganisms (GCM) 10K type strain sequencing project: providing services to taxonomists for standard genome sequencing and annotation.</title>
        <authorList>
            <consortium name="The Broad Institute Genomics Platform"/>
            <consortium name="The Broad Institute Genome Sequencing Center for Infectious Disease"/>
            <person name="Wu L."/>
            <person name="Ma J."/>
        </authorList>
    </citation>
    <scope>NUCLEOTIDE SEQUENCE [LARGE SCALE GENOMIC DNA]</scope>
    <source>
        <strain evidence="2">SYNS20</strain>
    </source>
</reference>
<dbReference type="GO" id="GO:0016787">
    <property type="term" value="F:hydrolase activity"/>
    <property type="evidence" value="ECO:0007669"/>
    <property type="project" value="UniProtKB-KW"/>
</dbReference>
<keyword evidence="2" id="KW-1185">Reference proteome</keyword>
<dbReference type="Proteomes" id="UP001596523">
    <property type="component" value="Unassembled WGS sequence"/>
</dbReference>